<name>A0A917KMV5_9PROT</name>
<dbReference type="PANTHER" id="PTHR30011">
    <property type="entry name" value="ALKANESULFONATE MONOOXYGENASE-RELATED"/>
    <property type="match status" value="1"/>
</dbReference>
<dbReference type="AlphaFoldDB" id="A0A917KMV5"/>
<comment type="similarity">
    <text evidence="5">Belongs to the NtaA/SnaA/DszA monooxygenase family.</text>
</comment>
<feature type="binding site" evidence="6">
    <location>
        <position position="157"/>
    </location>
    <ligand>
        <name>FMN</name>
        <dbReference type="ChEBI" id="CHEBI:58210"/>
    </ligand>
</feature>
<feature type="binding site" evidence="6">
    <location>
        <position position="228"/>
    </location>
    <ligand>
        <name>FMN</name>
        <dbReference type="ChEBI" id="CHEBI:58210"/>
    </ligand>
</feature>
<evidence type="ECO:0000256" key="5">
    <source>
        <dbReference type="ARBA" id="ARBA00033748"/>
    </source>
</evidence>
<comment type="caution">
    <text evidence="8">The sequence shown here is derived from an EMBL/GenBank/DDBJ whole genome shotgun (WGS) entry which is preliminary data.</text>
</comment>
<keyword evidence="9" id="KW-1185">Reference proteome</keyword>
<evidence type="ECO:0000313" key="9">
    <source>
        <dbReference type="Proteomes" id="UP000661507"/>
    </source>
</evidence>
<evidence type="ECO:0000256" key="6">
    <source>
        <dbReference type="PIRSR" id="PIRSR000337-1"/>
    </source>
</evidence>
<keyword evidence="1 6" id="KW-0285">Flavoprotein</keyword>
<reference evidence="8" key="1">
    <citation type="journal article" date="2014" name="Int. J. Syst. Evol. Microbiol.">
        <title>Complete genome sequence of Corynebacterium casei LMG S-19264T (=DSM 44701T), isolated from a smear-ripened cheese.</title>
        <authorList>
            <consortium name="US DOE Joint Genome Institute (JGI-PGF)"/>
            <person name="Walter F."/>
            <person name="Albersmeier A."/>
            <person name="Kalinowski J."/>
            <person name="Ruckert C."/>
        </authorList>
    </citation>
    <scope>NUCLEOTIDE SEQUENCE</scope>
    <source>
        <strain evidence="8">CGMCC 1.3617</strain>
    </source>
</reference>
<evidence type="ECO:0000259" key="7">
    <source>
        <dbReference type="Pfam" id="PF00296"/>
    </source>
</evidence>
<feature type="binding site" evidence="6">
    <location>
        <position position="57"/>
    </location>
    <ligand>
        <name>FMN</name>
        <dbReference type="ChEBI" id="CHEBI:58210"/>
    </ligand>
</feature>
<dbReference type="InterPro" id="IPR011251">
    <property type="entry name" value="Luciferase-like_dom"/>
</dbReference>
<feature type="binding site" evidence="6">
    <location>
        <position position="153"/>
    </location>
    <ligand>
        <name>FMN</name>
        <dbReference type="ChEBI" id="CHEBI:58210"/>
    </ligand>
</feature>
<dbReference type="Pfam" id="PF00296">
    <property type="entry name" value="Bac_luciferase"/>
    <property type="match status" value="1"/>
</dbReference>
<evidence type="ECO:0000256" key="4">
    <source>
        <dbReference type="ARBA" id="ARBA00023033"/>
    </source>
</evidence>
<proteinExistence type="inferred from homology"/>
<dbReference type="InterPro" id="IPR036661">
    <property type="entry name" value="Luciferase-like_sf"/>
</dbReference>
<dbReference type="GO" id="GO:0004497">
    <property type="term" value="F:monooxygenase activity"/>
    <property type="evidence" value="ECO:0007669"/>
    <property type="project" value="UniProtKB-KW"/>
</dbReference>
<keyword evidence="3" id="KW-0560">Oxidoreductase</keyword>
<feature type="domain" description="Luciferase-like" evidence="7">
    <location>
        <begin position="33"/>
        <end position="397"/>
    </location>
</feature>
<dbReference type="PANTHER" id="PTHR30011:SF16">
    <property type="entry name" value="C2H2 FINGER DOMAIN TRANSCRIPTION FACTOR (EUROFUNG)-RELATED"/>
    <property type="match status" value="1"/>
</dbReference>
<keyword evidence="2 6" id="KW-0288">FMN</keyword>
<evidence type="ECO:0000256" key="1">
    <source>
        <dbReference type="ARBA" id="ARBA00022630"/>
    </source>
</evidence>
<feature type="binding site" evidence="6">
    <location>
        <position position="103"/>
    </location>
    <ligand>
        <name>FMN</name>
        <dbReference type="ChEBI" id="CHEBI:58210"/>
    </ligand>
</feature>
<dbReference type="EMBL" id="BMKW01000006">
    <property type="protein sequence ID" value="GGJ18277.1"/>
    <property type="molecule type" value="Genomic_DNA"/>
</dbReference>
<dbReference type="InterPro" id="IPR051260">
    <property type="entry name" value="Diverse_substr_monoxygenases"/>
</dbReference>
<dbReference type="Gene3D" id="3.20.20.30">
    <property type="entry name" value="Luciferase-like domain"/>
    <property type="match status" value="1"/>
</dbReference>
<dbReference type="InterPro" id="IPR016215">
    <property type="entry name" value="NTA_MOA"/>
</dbReference>
<dbReference type="RefSeq" id="WP_188967576.1">
    <property type="nucleotide sequence ID" value="NZ_BMKW01000006.1"/>
</dbReference>
<dbReference type="PIRSF" id="PIRSF000337">
    <property type="entry name" value="NTA_MOA"/>
    <property type="match status" value="1"/>
</dbReference>
<keyword evidence="4" id="KW-0503">Monooxygenase</keyword>
<evidence type="ECO:0000256" key="3">
    <source>
        <dbReference type="ARBA" id="ARBA00023002"/>
    </source>
</evidence>
<evidence type="ECO:0000256" key="2">
    <source>
        <dbReference type="ARBA" id="ARBA00022643"/>
    </source>
</evidence>
<organism evidence="8 9">
    <name type="scientific">Neoroseomonas lacus</name>
    <dbReference type="NCBI Taxonomy" id="287609"/>
    <lineage>
        <taxon>Bacteria</taxon>
        <taxon>Pseudomonadati</taxon>
        <taxon>Pseudomonadota</taxon>
        <taxon>Alphaproteobacteria</taxon>
        <taxon>Acetobacterales</taxon>
        <taxon>Acetobacteraceae</taxon>
        <taxon>Neoroseomonas</taxon>
    </lineage>
</organism>
<accession>A0A917KMV5</accession>
<dbReference type="GO" id="GO:0016705">
    <property type="term" value="F:oxidoreductase activity, acting on paired donors, with incorporation or reduction of molecular oxygen"/>
    <property type="evidence" value="ECO:0007669"/>
    <property type="project" value="InterPro"/>
</dbReference>
<gene>
    <name evidence="8" type="ORF">GCM10011320_27020</name>
</gene>
<dbReference type="NCBIfam" id="TIGR03860">
    <property type="entry name" value="FMN_nitrolo"/>
    <property type="match status" value="1"/>
</dbReference>
<protein>
    <submittedName>
        <fullName evidence="8">Methylene-tetrahydromethanopterin reductase</fullName>
    </submittedName>
</protein>
<evidence type="ECO:0000313" key="8">
    <source>
        <dbReference type="EMBL" id="GGJ18277.1"/>
    </source>
</evidence>
<dbReference type="Proteomes" id="UP000661507">
    <property type="component" value="Unassembled WGS sequence"/>
</dbReference>
<reference evidence="8" key="2">
    <citation type="submission" date="2020-09" db="EMBL/GenBank/DDBJ databases">
        <authorList>
            <person name="Sun Q."/>
            <person name="Zhou Y."/>
        </authorList>
    </citation>
    <scope>NUCLEOTIDE SEQUENCE</scope>
    <source>
        <strain evidence="8">CGMCC 1.3617</strain>
    </source>
</reference>
<dbReference type="SUPFAM" id="SSF51679">
    <property type="entry name" value="Bacterial luciferase-like"/>
    <property type="match status" value="1"/>
</dbReference>
<sequence length="447" mass="49787">MPKRKMHLGFDFSYSHMAGRWCAAGAWPGHTFPDIEMFEGMARIAERGLLDIIFSGDGTGVPDTWKGNRDAAVEWGVNWPRQDLNPIAVAMSRVTKHIGFGLTYSSTFMHPYYTARLMNSLDHLTKGRIAMNLVTSTRRSDYANFGMGELMDHSARYDRMEEFVDVCRQLWASVEPDAMIWDRTTGRVGDPRKVHDVHHEGRHFKVDGPLNTPPSPQGRPVLIQAGGSPRGIRASAYFADVVFGGDMPLELQVRQRKAFDEALTAAGRNPEQVGILWQTPIVIAPTTHEAVARLDRLAASLPDEAVGAYLSYNCGYDFAMLPQSFTIRELHQEIIASQASPMGFLHELSIRLGPDSRLTRAEFFEHGRRDATNYDTTLAGSPTHIADRLEQAFEATGSRGGFMLGHAASMPLDLIGIADLLVPELQRRGRFRTAYAGRTLRENLLDS</sequence>